<dbReference type="GO" id="GO:0004601">
    <property type="term" value="F:peroxidase activity"/>
    <property type="evidence" value="ECO:0007669"/>
    <property type="project" value="UniProtKB-KW"/>
</dbReference>
<dbReference type="Proteomes" id="UP000297245">
    <property type="component" value="Unassembled WGS sequence"/>
</dbReference>
<dbReference type="InterPro" id="IPR000028">
    <property type="entry name" value="Chloroperoxidase"/>
</dbReference>
<keyword evidence="6" id="KW-0408">Iron</keyword>
<keyword evidence="11" id="KW-1185">Reference proteome</keyword>
<keyword evidence="8" id="KW-0732">Signal</keyword>
<feature type="domain" description="Heme haloperoxidase family profile" evidence="9">
    <location>
        <begin position="33"/>
        <end position="246"/>
    </location>
</feature>
<gene>
    <name evidence="10" type="ORF">K435DRAFT_852019</name>
</gene>
<protein>
    <submittedName>
        <fullName evidence="10">Cloroperoxidase</fullName>
    </submittedName>
</protein>
<dbReference type="Gene3D" id="1.10.489.10">
    <property type="entry name" value="Chloroperoxidase-like"/>
    <property type="match status" value="1"/>
</dbReference>
<proteinExistence type="inferred from homology"/>
<evidence type="ECO:0000256" key="3">
    <source>
        <dbReference type="ARBA" id="ARBA00022617"/>
    </source>
</evidence>
<evidence type="ECO:0000259" key="9">
    <source>
        <dbReference type="PROSITE" id="PS51405"/>
    </source>
</evidence>
<dbReference type="PANTHER" id="PTHR33577:SF9">
    <property type="entry name" value="PEROXIDASE STCC"/>
    <property type="match status" value="1"/>
</dbReference>
<keyword evidence="2 10" id="KW-0575">Peroxidase</keyword>
<keyword evidence="3" id="KW-0349">Heme</keyword>
<evidence type="ECO:0000256" key="1">
    <source>
        <dbReference type="ARBA" id="ARBA00001970"/>
    </source>
</evidence>
<evidence type="ECO:0000313" key="11">
    <source>
        <dbReference type="Proteomes" id="UP000297245"/>
    </source>
</evidence>
<dbReference type="OrthoDB" id="407298at2759"/>
<dbReference type="GO" id="GO:0046872">
    <property type="term" value="F:metal ion binding"/>
    <property type="evidence" value="ECO:0007669"/>
    <property type="project" value="UniProtKB-KW"/>
</dbReference>
<evidence type="ECO:0000256" key="7">
    <source>
        <dbReference type="ARBA" id="ARBA00025795"/>
    </source>
</evidence>
<evidence type="ECO:0000256" key="8">
    <source>
        <dbReference type="SAM" id="SignalP"/>
    </source>
</evidence>
<feature type="signal peptide" evidence="8">
    <location>
        <begin position="1"/>
        <end position="22"/>
    </location>
</feature>
<dbReference type="PROSITE" id="PS51405">
    <property type="entry name" value="HEME_HALOPEROXIDASE"/>
    <property type="match status" value="1"/>
</dbReference>
<accession>A0A4V4HHM6</accession>
<comment type="similarity">
    <text evidence="7">Belongs to the chloroperoxidase family.</text>
</comment>
<dbReference type="Pfam" id="PF01328">
    <property type="entry name" value="Peroxidase_2"/>
    <property type="match status" value="1"/>
</dbReference>
<organism evidence="10 11">
    <name type="scientific">Dendrothele bispora (strain CBS 962.96)</name>
    <dbReference type="NCBI Taxonomy" id="1314807"/>
    <lineage>
        <taxon>Eukaryota</taxon>
        <taxon>Fungi</taxon>
        <taxon>Dikarya</taxon>
        <taxon>Basidiomycota</taxon>
        <taxon>Agaricomycotina</taxon>
        <taxon>Agaricomycetes</taxon>
        <taxon>Agaricomycetidae</taxon>
        <taxon>Agaricales</taxon>
        <taxon>Agaricales incertae sedis</taxon>
        <taxon>Dendrothele</taxon>
    </lineage>
</organism>
<keyword evidence="4" id="KW-0479">Metal-binding</keyword>
<dbReference type="SUPFAM" id="SSF47571">
    <property type="entry name" value="Cloroperoxidase"/>
    <property type="match status" value="1"/>
</dbReference>
<feature type="chain" id="PRO_5020879339" evidence="8">
    <location>
        <begin position="23"/>
        <end position="275"/>
    </location>
</feature>
<dbReference type="InterPro" id="IPR036851">
    <property type="entry name" value="Chloroperoxidase-like_sf"/>
</dbReference>
<dbReference type="PANTHER" id="PTHR33577">
    <property type="entry name" value="STERIGMATOCYSTIN BIOSYNTHESIS PEROXIDASE STCC-RELATED"/>
    <property type="match status" value="1"/>
</dbReference>
<dbReference type="AlphaFoldDB" id="A0A4V4HHM6"/>
<evidence type="ECO:0000256" key="5">
    <source>
        <dbReference type="ARBA" id="ARBA00023002"/>
    </source>
</evidence>
<sequence length="275" mass="29855">MAFKSLLTSLCTAAVLLASVAAQSNNTNSTDLDDHPYIPPGPNDLRGPCPGLNTLANHGYLPRDGRNLNVSVIVDAGFNGYHMEADILGIAAKVATLTSRDPLSFTLDDIKLHGNIEHDASVSRADFITGDNVHFNETIFSVLANANPGVDFYNTTSAGQVQHTRLAQSTATNPNLTNTDKEFFIRSVESAFYLSAMGDPVTGVAPKNFVQIFFREERLPIAEGWKRSEVPINSDTLGPLFNSIAAQSNWTRGEGCHWVMLSPNDPVLRFGAMFQ</sequence>
<comment type="cofactor">
    <cofactor evidence="1">
        <name>heme b</name>
        <dbReference type="ChEBI" id="CHEBI:60344"/>
    </cofactor>
</comment>
<evidence type="ECO:0000256" key="6">
    <source>
        <dbReference type="ARBA" id="ARBA00023004"/>
    </source>
</evidence>
<name>A0A4V4HHM6_DENBC</name>
<evidence type="ECO:0000256" key="2">
    <source>
        <dbReference type="ARBA" id="ARBA00022559"/>
    </source>
</evidence>
<keyword evidence="5" id="KW-0560">Oxidoreductase</keyword>
<reference evidence="10 11" key="1">
    <citation type="journal article" date="2019" name="Nat. Ecol. Evol.">
        <title>Megaphylogeny resolves global patterns of mushroom evolution.</title>
        <authorList>
            <person name="Varga T."/>
            <person name="Krizsan K."/>
            <person name="Foldi C."/>
            <person name="Dima B."/>
            <person name="Sanchez-Garcia M."/>
            <person name="Sanchez-Ramirez S."/>
            <person name="Szollosi G.J."/>
            <person name="Szarkandi J.G."/>
            <person name="Papp V."/>
            <person name="Albert L."/>
            <person name="Andreopoulos W."/>
            <person name="Angelini C."/>
            <person name="Antonin V."/>
            <person name="Barry K.W."/>
            <person name="Bougher N.L."/>
            <person name="Buchanan P."/>
            <person name="Buyck B."/>
            <person name="Bense V."/>
            <person name="Catcheside P."/>
            <person name="Chovatia M."/>
            <person name="Cooper J."/>
            <person name="Damon W."/>
            <person name="Desjardin D."/>
            <person name="Finy P."/>
            <person name="Geml J."/>
            <person name="Haridas S."/>
            <person name="Hughes K."/>
            <person name="Justo A."/>
            <person name="Karasinski D."/>
            <person name="Kautmanova I."/>
            <person name="Kiss B."/>
            <person name="Kocsube S."/>
            <person name="Kotiranta H."/>
            <person name="LaButti K.M."/>
            <person name="Lechner B.E."/>
            <person name="Liimatainen K."/>
            <person name="Lipzen A."/>
            <person name="Lukacs Z."/>
            <person name="Mihaltcheva S."/>
            <person name="Morgado L.N."/>
            <person name="Niskanen T."/>
            <person name="Noordeloos M.E."/>
            <person name="Ohm R.A."/>
            <person name="Ortiz-Santana B."/>
            <person name="Ovrebo C."/>
            <person name="Racz N."/>
            <person name="Riley R."/>
            <person name="Savchenko A."/>
            <person name="Shiryaev A."/>
            <person name="Soop K."/>
            <person name="Spirin V."/>
            <person name="Szebenyi C."/>
            <person name="Tomsovsky M."/>
            <person name="Tulloss R.E."/>
            <person name="Uehling J."/>
            <person name="Grigoriev I.V."/>
            <person name="Vagvolgyi C."/>
            <person name="Papp T."/>
            <person name="Martin F.M."/>
            <person name="Miettinen O."/>
            <person name="Hibbett D.S."/>
            <person name="Nagy L.G."/>
        </authorList>
    </citation>
    <scope>NUCLEOTIDE SEQUENCE [LARGE SCALE GENOMIC DNA]</scope>
    <source>
        <strain evidence="10 11">CBS 962.96</strain>
    </source>
</reference>
<evidence type="ECO:0000256" key="4">
    <source>
        <dbReference type="ARBA" id="ARBA00022723"/>
    </source>
</evidence>
<dbReference type="EMBL" id="ML179068">
    <property type="protein sequence ID" value="THV03356.1"/>
    <property type="molecule type" value="Genomic_DNA"/>
</dbReference>
<evidence type="ECO:0000313" key="10">
    <source>
        <dbReference type="EMBL" id="THV03356.1"/>
    </source>
</evidence>